<dbReference type="PANTHER" id="PTHR33434">
    <property type="entry name" value="DEGV DOMAIN-CONTAINING PROTEIN DR_1986-RELATED"/>
    <property type="match status" value="1"/>
</dbReference>
<dbReference type="Gene3D" id="3.40.50.10170">
    <property type="match status" value="1"/>
</dbReference>
<dbReference type="eggNOG" id="COG1307">
    <property type="taxonomic scope" value="Bacteria"/>
</dbReference>
<dbReference type="KEGG" id="sep:SE_0531"/>
<evidence type="ECO:0000313" key="3">
    <source>
        <dbReference type="EMBL" id="AAO04128.1"/>
    </source>
</evidence>
<evidence type="ECO:0008006" key="5">
    <source>
        <dbReference type="Google" id="ProtNLM"/>
    </source>
</evidence>
<dbReference type="NCBIfam" id="NF038249">
    <property type="entry name" value="fatty_FakB1"/>
    <property type="match status" value="1"/>
</dbReference>
<dbReference type="InterPro" id="IPR043168">
    <property type="entry name" value="DegV_C"/>
</dbReference>
<dbReference type="GO" id="GO:0008289">
    <property type="term" value="F:lipid binding"/>
    <property type="evidence" value="ECO:0007669"/>
    <property type="project" value="UniProtKB-KW"/>
</dbReference>
<dbReference type="Proteomes" id="UP000001411">
    <property type="component" value="Chromosome"/>
</dbReference>
<dbReference type="RefSeq" id="WP_001829661.1">
    <property type="nucleotide sequence ID" value="NC_004461.1"/>
</dbReference>
<comment type="function">
    <text evidence="1">May bind long-chain fatty acids, such as palmitate, and may play a role in lipid transport or fatty acid metabolism.</text>
</comment>
<dbReference type="PATRIC" id="fig|176280.10.peg.503"/>
<evidence type="ECO:0000313" key="4">
    <source>
        <dbReference type="Proteomes" id="UP000001411"/>
    </source>
</evidence>
<evidence type="ECO:0000256" key="1">
    <source>
        <dbReference type="ARBA" id="ARBA00003238"/>
    </source>
</evidence>
<reference evidence="3 4" key="1">
    <citation type="journal article" date="2003" name="Mol. Microbiol.">
        <title>Genome-based analysis of virulence genes in a non-biofilm-forming Staphylococcus epidermidis strain (ATCC 12228).</title>
        <authorList>
            <person name="Zhang Y.Q."/>
            <person name="Ren S.X."/>
            <person name="Li H.L."/>
            <person name="Wang Y.X."/>
            <person name="Fu G."/>
            <person name="Yang J."/>
            <person name="Qin Z.Q."/>
            <person name="Miao Y.G."/>
            <person name="Wang W.Y."/>
            <person name="Chen R.S."/>
            <person name="Shen Y."/>
            <person name="Chen Z."/>
            <person name="Yuan Z.H."/>
            <person name="Zhao G.P."/>
            <person name="Qu D."/>
            <person name="Danchin A."/>
            <person name="Wen Y.M."/>
        </authorList>
    </citation>
    <scope>NUCLEOTIDE SEQUENCE [LARGE SCALE GENOMIC DNA]</scope>
    <source>
        <strain evidence="4">ATCC 12228 / FDA PCI 1200</strain>
    </source>
</reference>
<dbReference type="Gene3D" id="3.30.1180.10">
    <property type="match status" value="1"/>
</dbReference>
<dbReference type="InterPro" id="IPR003797">
    <property type="entry name" value="DegV"/>
</dbReference>
<keyword evidence="2" id="KW-0446">Lipid-binding</keyword>
<dbReference type="NCBIfam" id="TIGR00762">
    <property type="entry name" value="DegV"/>
    <property type="match status" value="1"/>
</dbReference>
<organism evidence="3 4">
    <name type="scientific">Staphylococcus epidermidis (strain ATCC 12228 / FDA PCI 1200)</name>
    <dbReference type="NCBI Taxonomy" id="176280"/>
    <lineage>
        <taxon>Bacteria</taxon>
        <taxon>Bacillati</taxon>
        <taxon>Bacillota</taxon>
        <taxon>Bacilli</taxon>
        <taxon>Bacillales</taxon>
        <taxon>Staphylococcaceae</taxon>
        <taxon>Staphylococcus</taxon>
    </lineage>
</organism>
<dbReference type="PROSITE" id="PS51482">
    <property type="entry name" value="DEGV"/>
    <property type="match status" value="1"/>
</dbReference>
<dbReference type="PANTHER" id="PTHR33434:SF2">
    <property type="entry name" value="FATTY ACID-BINDING PROTEIN TM_1468"/>
    <property type="match status" value="1"/>
</dbReference>
<dbReference type="OrthoDB" id="9775494at2"/>
<proteinExistence type="predicted"/>
<dbReference type="Pfam" id="PF02645">
    <property type="entry name" value="DegV"/>
    <property type="match status" value="1"/>
</dbReference>
<dbReference type="GeneID" id="50019321"/>
<accession>A0A0H2VF81</accession>
<name>A0A0H2VF81_STAES</name>
<dbReference type="InterPro" id="IPR050270">
    <property type="entry name" value="DegV_domain_contain"/>
</dbReference>
<dbReference type="SUPFAM" id="SSF82549">
    <property type="entry name" value="DAK1/DegV-like"/>
    <property type="match status" value="1"/>
</dbReference>
<gene>
    <name evidence="3" type="ordered locus">SE_0531</name>
</gene>
<dbReference type="HOGENOM" id="CLU_048251_3_1_9"/>
<protein>
    <recommendedName>
        <fullName evidence="5">DegV family protein</fullName>
    </recommendedName>
</protein>
<dbReference type="EMBL" id="AE015929">
    <property type="protein sequence ID" value="AAO04128.1"/>
    <property type="molecule type" value="Genomic_DNA"/>
</dbReference>
<evidence type="ECO:0000256" key="2">
    <source>
        <dbReference type="ARBA" id="ARBA00023121"/>
    </source>
</evidence>
<sequence length="288" mass="32195">MKIAVMTDSTSYLPQHIIEQYNIPVASLSVTFDDGVNFTESDDFSVDDFYKKMASSKTIPTTSQPAIGDWIENFERLREQGYTDVIVINLSSGISGSYPSATQAGEMVEDIQVHTFDSRLAAMIEGSFAIYAAQLVQKGYKPDDIINELTEIRQHIGAYLIVDDLKNLQKSGRITGAQAWVGTLLKMKPVLRFEEDGKIHPHEKVRTKKRALKSLETNIFKEIEGMEDVTVFVINGDKTEDGKSFLQQLKEDHPNVHIQYCEFGPVIASHLGSGGLGLGYFPRRIDIN</sequence>
<dbReference type="AlphaFoldDB" id="A0A0H2VF81"/>